<dbReference type="GO" id="GO:0043171">
    <property type="term" value="P:peptide catabolic process"/>
    <property type="evidence" value="ECO:0007669"/>
    <property type="project" value="TreeGrafter"/>
</dbReference>
<sequence>MKLLLFKILTCLLFALGNVTTSQANSVPIHRNDSASDQIKRQGIIDITHQELHLSVDPAKRYIKGRVRTTFHAMEEPVSSIHIDLHDDLSIDSIVSRTGKSLSFIRQENLTTSIALADTLTSHHSTSITIYYQGVPPEDGFGAFVQSTHNNTPIIWTLSEPYGARNWWPCAQNLEDKIDSLDMWVTVPVGNRVAGNGLLISEKKIGQDQTVFHWKHRYPIATYLVAFAVTNYQVHEFTIPLKNGALPILNYLYPEDYDRHSQNIEEILPAMMHLFEELFIPYPFDREKYGHAQFGFGGGMEHQTMSFMVNFSYSLTAHELAHQWFGDYVTCGSWKDIWLNEGFAGYLTGLAYERILQNGTWENYLASSIRSITSQPGGTLLVSDTSTVGRIFNSRLSYQKGAMVLHMLRWILGDDDFFEGVRQYLLDEDTQYAFARTTHLKHHLEKVAGINLDEFFNDWYTGQGYPSYQVQWQRTDVGIKLHVNQISSHPSVPFFELPVEFGIYGPERDTMIRLDIRENSTEYRIEIPWHVDSIAVDPQHWLVSANNTTEFLTSTDTSPLESEYRIYPNPSPGKITIEGSGLGSIKKIFLYTSTGKPLTSFTPRFKNENSMQLQVVDQPPGLYFIVIHNDREESTVHKFILN</sequence>
<evidence type="ECO:0000256" key="1">
    <source>
        <dbReference type="ARBA" id="ARBA00000098"/>
    </source>
</evidence>
<dbReference type="SUPFAM" id="SSF63737">
    <property type="entry name" value="Leukotriene A4 hydrolase N-terminal domain"/>
    <property type="match status" value="1"/>
</dbReference>
<feature type="signal peptide" evidence="12">
    <location>
        <begin position="1"/>
        <end position="24"/>
    </location>
</feature>
<dbReference type="GO" id="GO:0006508">
    <property type="term" value="P:proteolysis"/>
    <property type="evidence" value="ECO:0007669"/>
    <property type="project" value="UniProtKB-KW"/>
</dbReference>
<dbReference type="EC" id="3.4.11.2" evidence="4"/>
<dbReference type="Proteomes" id="UP000753961">
    <property type="component" value="Unassembled WGS sequence"/>
</dbReference>
<dbReference type="NCBIfam" id="TIGR04183">
    <property type="entry name" value="Por_Secre_tail"/>
    <property type="match status" value="1"/>
</dbReference>
<keyword evidence="12" id="KW-0732">Signal</keyword>
<dbReference type="InterPro" id="IPR014782">
    <property type="entry name" value="Peptidase_M1_dom"/>
</dbReference>
<dbReference type="InterPro" id="IPR050344">
    <property type="entry name" value="Peptidase_M1_aminopeptidases"/>
</dbReference>
<keyword evidence="6" id="KW-0031">Aminopeptidase</keyword>
<organism evidence="16 17">
    <name type="scientific">Membranihabitans marinus</name>
    <dbReference type="NCBI Taxonomy" id="1227546"/>
    <lineage>
        <taxon>Bacteria</taxon>
        <taxon>Pseudomonadati</taxon>
        <taxon>Bacteroidota</taxon>
        <taxon>Saprospiria</taxon>
        <taxon>Saprospirales</taxon>
        <taxon>Saprospiraceae</taxon>
        <taxon>Membranihabitans</taxon>
    </lineage>
</organism>
<dbReference type="RefSeq" id="WP_222580448.1">
    <property type="nucleotide sequence ID" value="NZ_JAHVHU010000010.1"/>
</dbReference>
<keyword evidence="17" id="KW-1185">Reference proteome</keyword>
<dbReference type="CDD" id="cd09603">
    <property type="entry name" value="M1_APN_like"/>
    <property type="match status" value="1"/>
</dbReference>
<dbReference type="PANTHER" id="PTHR11533">
    <property type="entry name" value="PROTEASE M1 ZINC METALLOPROTEASE"/>
    <property type="match status" value="1"/>
</dbReference>
<evidence type="ECO:0000259" key="15">
    <source>
        <dbReference type="Pfam" id="PF18962"/>
    </source>
</evidence>
<proteinExistence type="inferred from homology"/>
<evidence type="ECO:0000256" key="6">
    <source>
        <dbReference type="ARBA" id="ARBA00022438"/>
    </source>
</evidence>
<comment type="cofactor">
    <cofactor evidence="2">
        <name>Zn(2+)</name>
        <dbReference type="ChEBI" id="CHEBI:29105"/>
    </cofactor>
</comment>
<feature type="domain" description="Secretion system C-terminal sorting" evidence="15">
    <location>
        <begin position="566"/>
        <end position="640"/>
    </location>
</feature>
<accession>A0A953HMW5</accession>
<evidence type="ECO:0000256" key="4">
    <source>
        <dbReference type="ARBA" id="ARBA00012564"/>
    </source>
</evidence>
<dbReference type="InterPro" id="IPR026444">
    <property type="entry name" value="Secre_tail"/>
</dbReference>
<dbReference type="GO" id="GO:0016020">
    <property type="term" value="C:membrane"/>
    <property type="evidence" value="ECO:0007669"/>
    <property type="project" value="TreeGrafter"/>
</dbReference>
<evidence type="ECO:0000256" key="8">
    <source>
        <dbReference type="ARBA" id="ARBA00022723"/>
    </source>
</evidence>
<dbReference type="Pfam" id="PF17900">
    <property type="entry name" value="Peptidase_M1_N"/>
    <property type="match status" value="1"/>
</dbReference>
<evidence type="ECO:0000259" key="13">
    <source>
        <dbReference type="Pfam" id="PF01433"/>
    </source>
</evidence>
<evidence type="ECO:0000256" key="3">
    <source>
        <dbReference type="ARBA" id="ARBA00010136"/>
    </source>
</evidence>
<dbReference type="GO" id="GO:0008270">
    <property type="term" value="F:zinc ion binding"/>
    <property type="evidence" value="ECO:0007669"/>
    <property type="project" value="InterPro"/>
</dbReference>
<dbReference type="EMBL" id="JAHVHU010000010">
    <property type="protein sequence ID" value="MBY5958914.1"/>
    <property type="molecule type" value="Genomic_DNA"/>
</dbReference>
<evidence type="ECO:0000256" key="10">
    <source>
        <dbReference type="ARBA" id="ARBA00022833"/>
    </source>
</evidence>
<dbReference type="GO" id="GO:0016285">
    <property type="term" value="F:alanyl aminopeptidase activity"/>
    <property type="evidence" value="ECO:0007669"/>
    <property type="project" value="UniProtKB-EC"/>
</dbReference>
<comment type="caution">
    <text evidence="16">The sequence shown here is derived from an EMBL/GenBank/DDBJ whole genome shotgun (WGS) entry which is preliminary data.</text>
</comment>
<evidence type="ECO:0000256" key="11">
    <source>
        <dbReference type="ARBA" id="ARBA00023049"/>
    </source>
</evidence>
<dbReference type="GO" id="GO:0070006">
    <property type="term" value="F:metalloaminopeptidase activity"/>
    <property type="evidence" value="ECO:0007669"/>
    <property type="project" value="TreeGrafter"/>
</dbReference>
<name>A0A953HMW5_9BACT</name>
<dbReference type="AlphaFoldDB" id="A0A953HMW5"/>
<evidence type="ECO:0000256" key="5">
    <source>
        <dbReference type="ARBA" id="ARBA00015611"/>
    </source>
</evidence>
<dbReference type="Pfam" id="PF18962">
    <property type="entry name" value="Por_Secre_tail"/>
    <property type="match status" value="1"/>
</dbReference>
<reference evidence="16" key="1">
    <citation type="submission" date="2021-06" db="EMBL/GenBank/DDBJ databases">
        <title>44 bacteria genomes isolated from Dapeng, Shenzhen.</title>
        <authorList>
            <person name="Zheng W."/>
            <person name="Yu S."/>
            <person name="Huang Y."/>
        </authorList>
    </citation>
    <scope>NUCLEOTIDE SEQUENCE</scope>
    <source>
        <strain evidence="16">DP5N28-2</strain>
    </source>
</reference>
<feature type="domain" description="Peptidase M1 membrane alanine aminopeptidase" evidence="13">
    <location>
        <begin position="314"/>
        <end position="459"/>
    </location>
</feature>
<dbReference type="Gene3D" id="1.10.390.10">
    <property type="entry name" value="Neutral Protease Domain 2"/>
    <property type="match status" value="1"/>
</dbReference>
<protein>
    <recommendedName>
        <fullName evidence="5">Aminopeptidase N</fullName>
        <ecNumber evidence="4">3.4.11.2</ecNumber>
    </recommendedName>
</protein>
<dbReference type="GO" id="GO:0042277">
    <property type="term" value="F:peptide binding"/>
    <property type="evidence" value="ECO:0007669"/>
    <property type="project" value="TreeGrafter"/>
</dbReference>
<gene>
    <name evidence="16" type="ORF">KUV50_12250</name>
</gene>
<evidence type="ECO:0000256" key="2">
    <source>
        <dbReference type="ARBA" id="ARBA00001947"/>
    </source>
</evidence>
<keyword evidence="11" id="KW-0482">Metalloprotease</keyword>
<dbReference type="PANTHER" id="PTHR11533:SF174">
    <property type="entry name" value="PUROMYCIN-SENSITIVE AMINOPEPTIDASE-RELATED"/>
    <property type="match status" value="1"/>
</dbReference>
<dbReference type="GO" id="GO:0005615">
    <property type="term" value="C:extracellular space"/>
    <property type="evidence" value="ECO:0007669"/>
    <property type="project" value="TreeGrafter"/>
</dbReference>
<dbReference type="PRINTS" id="PR00756">
    <property type="entry name" value="ALADIPTASE"/>
</dbReference>
<evidence type="ECO:0000256" key="12">
    <source>
        <dbReference type="SAM" id="SignalP"/>
    </source>
</evidence>
<keyword evidence="7" id="KW-0645">Protease</keyword>
<evidence type="ECO:0000259" key="14">
    <source>
        <dbReference type="Pfam" id="PF17900"/>
    </source>
</evidence>
<evidence type="ECO:0000313" key="17">
    <source>
        <dbReference type="Proteomes" id="UP000753961"/>
    </source>
</evidence>
<dbReference type="Pfam" id="PF01433">
    <property type="entry name" value="Peptidase_M1"/>
    <property type="match status" value="1"/>
</dbReference>
<dbReference type="InterPro" id="IPR001930">
    <property type="entry name" value="Peptidase_M1"/>
</dbReference>
<dbReference type="InterPro" id="IPR027268">
    <property type="entry name" value="Peptidase_M4/M1_CTD_sf"/>
</dbReference>
<comment type="similarity">
    <text evidence="3">Belongs to the peptidase M1 family.</text>
</comment>
<dbReference type="SUPFAM" id="SSF55486">
    <property type="entry name" value="Metalloproteases ('zincins'), catalytic domain"/>
    <property type="match status" value="1"/>
</dbReference>
<comment type="catalytic activity">
    <reaction evidence="1">
        <text>Release of an N-terminal amino acid, Xaa-|-Yaa- from a peptide, amide or arylamide. Xaa is preferably Ala, but may be most amino acids including Pro (slow action). When a terminal hydrophobic residue is followed by a prolyl residue, the two may be released as an intact Xaa-Pro dipeptide.</text>
        <dbReference type="EC" id="3.4.11.2"/>
    </reaction>
</comment>
<dbReference type="InterPro" id="IPR045357">
    <property type="entry name" value="Aminopeptidase_N-like_N"/>
</dbReference>
<keyword evidence="9" id="KW-0378">Hydrolase</keyword>
<feature type="domain" description="Aminopeptidase N-like N-terminal" evidence="14">
    <location>
        <begin position="49"/>
        <end position="224"/>
    </location>
</feature>
<evidence type="ECO:0000256" key="9">
    <source>
        <dbReference type="ARBA" id="ARBA00022801"/>
    </source>
</evidence>
<feature type="chain" id="PRO_5037101054" description="Aminopeptidase N" evidence="12">
    <location>
        <begin position="25"/>
        <end position="642"/>
    </location>
</feature>
<dbReference type="Gene3D" id="2.60.40.1730">
    <property type="entry name" value="tricorn interacting facor f3 domain"/>
    <property type="match status" value="1"/>
</dbReference>
<evidence type="ECO:0000256" key="7">
    <source>
        <dbReference type="ARBA" id="ARBA00022670"/>
    </source>
</evidence>
<dbReference type="GO" id="GO:0005737">
    <property type="term" value="C:cytoplasm"/>
    <property type="evidence" value="ECO:0007669"/>
    <property type="project" value="TreeGrafter"/>
</dbReference>
<dbReference type="InterPro" id="IPR042097">
    <property type="entry name" value="Aminopeptidase_N-like_N_sf"/>
</dbReference>
<evidence type="ECO:0000313" key="16">
    <source>
        <dbReference type="EMBL" id="MBY5958914.1"/>
    </source>
</evidence>
<keyword evidence="8" id="KW-0479">Metal-binding</keyword>
<keyword evidence="10" id="KW-0862">Zinc</keyword>